<keyword evidence="2" id="KW-1185">Reference proteome</keyword>
<organism evidence="1 2">
    <name type="scientific">Austropuccinia psidii MF-1</name>
    <dbReference type="NCBI Taxonomy" id="1389203"/>
    <lineage>
        <taxon>Eukaryota</taxon>
        <taxon>Fungi</taxon>
        <taxon>Dikarya</taxon>
        <taxon>Basidiomycota</taxon>
        <taxon>Pucciniomycotina</taxon>
        <taxon>Pucciniomycetes</taxon>
        <taxon>Pucciniales</taxon>
        <taxon>Sphaerophragmiaceae</taxon>
        <taxon>Austropuccinia</taxon>
    </lineage>
</organism>
<proteinExistence type="predicted"/>
<comment type="caution">
    <text evidence="1">The sequence shown here is derived from an EMBL/GenBank/DDBJ whole genome shotgun (WGS) entry which is preliminary data.</text>
</comment>
<dbReference type="Proteomes" id="UP000765509">
    <property type="component" value="Unassembled WGS sequence"/>
</dbReference>
<reference evidence="1" key="1">
    <citation type="submission" date="2021-03" db="EMBL/GenBank/DDBJ databases">
        <title>Draft genome sequence of rust myrtle Austropuccinia psidii MF-1, a brazilian biotype.</title>
        <authorList>
            <person name="Quecine M.C."/>
            <person name="Pachon D.M.R."/>
            <person name="Bonatelli M.L."/>
            <person name="Correr F.H."/>
            <person name="Franceschini L.M."/>
            <person name="Leite T.F."/>
            <person name="Margarido G.R.A."/>
            <person name="Almeida C.A."/>
            <person name="Ferrarezi J.A."/>
            <person name="Labate C.A."/>
        </authorList>
    </citation>
    <scope>NUCLEOTIDE SEQUENCE</scope>
    <source>
        <strain evidence="1">MF-1</strain>
    </source>
</reference>
<evidence type="ECO:0000313" key="1">
    <source>
        <dbReference type="EMBL" id="MBW0579162.1"/>
    </source>
</evidence>
<gene>
    <name evidence="1" type="ORF">O181_118877</name>
</gene>
<accession>A0A9Q3KE04</accession>
<sequence>MTNGHEIIAILHNGFRYTIHCIQSTIDHHNPAHTTPPTSIISFSGSALSWPQFNNPLPITNVHFSPSALVEKVGSQPISASADNPILDDISISSTMESNLSSKLRQLFNVFNCLFCQYLLFL</sequence>
<protein>
    <submittedName>
        <fullName evidence="1">Uncharacterized protein</fullName>
    </submittedName>
</protein>
<name>A0A9Q3KE04_9BASI</name>
<dbReference type="AlphaFoldDB" id="A0A9Q3KE04"/>
<evidence type="ECO:0000313" key="2">
    <source>
        <dbReference type="Proteomes" id="UP000765509"/>
    </source>
</evidence>
<dbReference type="EMBL" id="AVOT02104428">
    <property type="protein sequence ID" value="MBW0579162.1"/>
    <property type="molecule type" value="Genomic_DNA"/>
</dbReference>